<accession>A0AAV1ZM75</accession>
<feature type="region of interest" description="Disordered" evidence="1">
    <location>
        <begin position="1"/>
        <end position="21"/>
    </location>
</feature>
<organism evidence="2 3">
    <name type="scientific">Larinioides sclopetarius</name>
    <dbReference type="NCBI Taxonomy" id="280406"/>
    <lineage>
        <taxon>Eukaryota</taxon>
        <taxon>Metazoa</taxon>
        <taxon>Ecdysozoa</taxon>
        <taxon>Arthropoda</taxon>
        <taxon>Chelicerata</taxon>
        <taxon>Arachnida</taxon>
        <taxon>Araneae</taxon>
        <taxon>Araneomorphae</taxon>
        <taxon>Entelegynae</taxon>
        <taxon>Araneoidea</taxon>
        <taxon>Araneidae</taxon>
        <taxon>Larinioides</taxon>
    </lineage>
</organism>
<proteinExistence type="predicted"/>
<keyword evidence="3" id="KW-1185">Reference proteome</keyword>
<sequence>MTLWTIPSSSDTSSWADGGGVRRRREAPERIGYRQALERLAKFVENELGNGRPDITQWRVQRANSIRALTEFKEKLDSICIHANAGKAVGNFAEILGSVGAVVGAVMSLFGITSGPKITNIGNAVLHTGTCIDIASKAIESMFSKEYLRKIEAVLKEDKELSFPLAEWLNSSNELDVDMQEIFGVSLTYGTFNTVIEIFQEFVKFSNPARSFDATMRLIRQQRYSVNIGNDIKIEKLQQFYQHLCSSPEFGKKIRGALSVLGAQPQHVQLVANGVRTYQTIMDISGSSVVPTLQSGLKPEIPTAAEVSVFCVFQAINLANSVISFTNASSIIKRGTSQYSDALEHLIYSLDRELKEMENF</sequence>
<protein>
    <submittedName>
        <fullName evidence="2">Uncharacterized protein</fullName>
    </submittedName>
</protein>
<dbReference type="Proteomes" id="UP001497382">
    <property type="component" value="Unassembled WGS sequence"/>
</dbReference>
<dbReference type="EMBL" id="CAXIEN010000059">
    <property type="protein sequence ID" value="CAL1272195.1"/>
    <property type="molecule type" value="Genomic_DNA"/>
</dbReference>
<gene>
    <name evidence="2" type="ORF">LARSCL_LOCUS6234</name>
</gene>
<comment type="caution">
    <text evidence="2">The sequence shown here is derived from an EMBL/GenBank/DDBJ whole genome shotgun (WGS) entry which is preliminary data.</text>
</comment>
<dbReference type="AlphaFoldDB" id="A0AAV1ZM75"/>
<evidence type="ECO:0000313" key="3">
    <source>
        <dbReference type="Proteomes" id="UP001497382"/>
    </source>
</evidence>
<name>A0AAV1ZM75_9ARAC</name>
<evidence type="ECO:0000313" key="2">
    <source>
        <dbReference type="EMBL" id="CAL1272195.1"/>
    </source>
</evidence>
<reference evidence="2 3" key="1">
    <citation type="submission" date="2024-04" db="EMBL/GenBank/DDBJ databases">
        <authorList>
            <person name="Rising A."/>
            <person name="Reimegard J."/>
            <person name="Sonavane S."/>
            <person name="Akerstrom W."/>
            <person name="Nylinder S."/>
            <person name="Hedman E."/>
            <person name="Kallberg Y."/>
        </authorList>
    </citation>
    <scope>NUCLEOTIDE SEQUENCE [LARGE SCALE GENOMIC DNA]</scope>
</reference>
<evidence type="ECO:0000256" key="1">
    <source>
        <dbReference type="SAM" id="MobiDB-lite"/>
    </source>
</evidence>
<feature type="compositionally biased region" description="Polar residues" evidence="1">
    <location>
        <begin position="1"/>
        <end position="15"/>
    </location>
</feature>